<dbReference type="EMBL" id="FLRE01000086">
    <property type="protein sequence ID" value="SBT34842.1"/>
    <property type="molecule type" value="Genomic_DNA"/>
</dbReference>
<feature type="transmembrane region" description="Helical" evidence="14">
    <location>
        <begin position="228"/>
        <end position="250"/>
    </location>
</feature>
<evidence type="ECO:0000256" key="2">
    <source>
        <dbReference type="ARBA" id="ARBA00004651"/>
    </source>
</evidence>
<reference evidence="17 18" key="1">
    <citation type="submission" date="2016-05" db="EMBL/GenBank/DDBJ databases">
        <authorList>
            <person name="Naeem Raeece"/>
        </authorList>
    </citation>
    <scope>NUCLEOTIDE SEQUENCE [LARGE SCALE GENOMIC DNA]</scope>
</reference>
<feature type="transmembrane region" description="Helical" evidence="14">
    <location>
        <begin position="100"/>
        <end position="122"/>
    </location>
</feature>
<dbReference type="GO" id="GO:0015707">
    <property type="term" value="P:nitrite transport"/>
    <property type="evidence" value="ECO:0007669"/>
    <property type="project" value="TreeGrafter"/>
</dbReference>
<comment type="subcellular location">
    <subcellularLocation>
        <location evidence="2">Cell membrane</location>
        <topology evidence="2">Multi-pass membrane protein</topology>
    </subcellularLocation>
    <subcellularLocation>
        <location evidence="1">Vacuole membrane</location>
        <topology evidence="1">Multi-pass membrane protein</topology>
    </subcellularLocation>
</comment>
<comment type="subunit">
    <text evidence="3">Homopentamer.</text>
</comment>
<dbReference type="Proteomes" id="UP000078550">
    <property type="component" value="Unassembled WGS sequence"/>
</dbReference>
<evidence type="ECO:0000256" key="5">
    <source>
        <dbReference type="ARBA" id="ARBA00022692"/>
    </source>
</evidence>
<dbReference type="EMBL" id="FLRD01000070">
    <property type="protein sequence ID" value="SBT34393.1"/>
    <property type="molecule type" value="Genomic_DNA"/>
</dbReference>
<keyword evidence="4" id="KW-0813">Transport</keyword>
<evidence type="ECO:0000256" key="8">
    <source>
        <dbReference type="ARBA" id="ARBA00034245"/>
    </source>
</evidence>
<comment type="similarity">
    <text evidence="12">Belongs to the FNT transporter (TC 1.A.16) family.</text>
</comment>
<feature type="transmembrane region" description="Helical" evidence="14">
    <location>
        <begin position="143"/>
        <end position="165"/>
    </location>
</feature>
<reference evidence="15" key="2">
    <citation type="submission" date="2016-05" db="EMBL/GenBank/DDBJ databases">
        <authorList>
            <person name="Lavstsen T."/>
            <person name="Jespersen J.S."/>
        </authorList>
    </citation>
    <scope>NUCLEOTIDE SEQUENCE [LARGE SCALE GENOMIC DNA]</scope>
</reference>
<keyword evidence="6 14" id="KW-1133">Transmembrane helix</keyword>
<dbReference type="Pfam" id="PF01226">
    <property type="entry name" value="Form_Nir_trans"/>
    <property type="match status" value="1"/>
</dbReference>
<dbReference type="Gene3D" id="1.20.1080.10">
    <property type="entry name" value="Glycerol uptake facilitator protein"/>
    <property type="match status" value="1"/>
</dbReference>
<dbReference type="PANTHER" id="PTHR30520">
    <property type="entry name" value="FORMATE TRANSPORTER-RELATED"/>
    <property type="match status" value="1"/>
</dbReference>
<dbReference type="InterPro" id="IPR024002">
    <property type="entry name" value="For/NO2_transpt_CS"/>
</dbReference>
<evidence type="ECO:0000256" key="3">
    <source>
        <dbReference type="ARBA" id="ARBA00011255"/>
    </source>
</evidence>
<dbReference type="GO" id="GO:0005886">
    <property type="term" value="C:plasma membrane"/>
    <property type="evidence" value="ECO:0007669"/>
    <property type="project" value="UniProtKB-SubCell"/>
</dbReference>
<evidence type="ECO:0000313" key="15">
    <source>
        <dbReference type="EMBL" id="SBT34393.1"/>
    </source>
</evidence>
<comment type="catalytic activity">
    <reaction evidence="11">
        <text>acetate(out) + H(+)(out) = acetate(in) + H(+)(in)</text>
        <dbReference type="Rhea" id="RHEA:71803"/>
        <dbReference type="ChEBI" id="CHEBI:15378"/>
        <dbReference type="ChEBI" id="CHEBI:30089"/>
    </reaction>
</comment>
<accession>A0A1A8YRX5</accession>
<sequence>MPKSNTKYVIDPLSVKTSCSSEESYIRCVEYGKSKAHYSSLILLAKAILAGVFVGVCAHASGIAGSAISPVHVRSFVQSRKCGLFYYHKLREYVGASMSAFVYGFTFPIAFLCIICTGSDLFTGNTLAVTSALLHGKVSCLEYVRVMCISLFGNYVGAVSFAFFVSYGSGAFHKKDEVDKNHIFQFLNDIAVKKVNHNFIECICLAIGCNIFVCLAVYFVLSIKDGSGMVFSVFFAVYAFAIAGYEHIIANIYTLNISLMIDTEVSFTQVYFNNLLPTLIGNYVSYVILRVKNGQHHVTSIKLPVRLFWPHINRNEERWRCCMRAAVGHTYILPPAARLTELLLTTREDFYVTTFRSAKKFF</sequence>
<evidence type="ECO:0000256" key="1">
    <source>
        <dbReference type="ARBA" id="ARBA00004128"/>
    </source>
</evidence>
<evidence type="ECO:0000313" key="17">
    <source>
        <dbReference type="Proteomes" id="UP000078550"/>
    </source>
</evidence>
<dbReference type="InterPro" id="IPR023271">
    <property type="entry name" value="Aquaporin-like"/>
</dbReference>
<dbReference type="InterPro" id="IPR000292">
    <property type="entry name" value="For/NO2_transpt"/>
</dbReference>
<evidence type="ECO:0000313" key="16">
    <source>
        <dbReference type="EMBL" id="SBT34842.1"/>
    </source>
</evidence>
<name>A0A1A8YRX5_PLAOA</name>
<comment type="catalytic activity">
    <reaction evidence="8">
        <text>(S)-lactate(in) + H(+)(in) = (S)-lactate(out) + H(+)(out)</text>
        <dbReference type="Rhea" id="RHEA:29415"/>
        <dbReference type="ChEBI" id="CHEBI:15378"/>
        <dbReference type="ChEBI" id="CHEBI:16651"/>
    </reaction>
</comment>
<dbReference type="PROSITE" id="PS01006">
    <property type="entry name" value="FORMATE_NITRITE_TP_2"/>
    <property type="match status" value="1"/>
</dbReference>
<comment type="catalytic activity">
    <reaction evidence="10">
        <text>formate(in) + H(+)(in) = formate(out) + H(+)(out)</text>
        <dbReference type="Rhea" id="RHEA:80887"/>
        <dbReference type="ChEBI" id="CHEBI:15378"/>
        <dbReference type="ChEBI" id="CHEBI:15740"/>
    </reaction>
</comment>
<evidence type="ECO:0000256" key="11">
    <source>
        <dbReference type="ARBA" id="ARBA00049088"/>
    </source>
</evidence>
<feature type="transmembrane region" description="Helical" evidence="14">
    <location>
        <begin position="198"/>
        <end position="221"/>
    </location>
</feature>
<dbReference type="Proteomes" id="UP000078555">
    <property type="component" value="Unassembled WGS sequence"/>
</dbReference>
<evidence type="ECO:0000256" key="13">
    <source>
        <dbReference type="ARBA" id="ARBA00049735"/>
    </source>
</evidence>
<dbReference type="GO" id="GO:0015513">
    <property type="term" value="F:high-affinity secondary active nitrite transmembrane transporter activity"/>
    <property type="evidence" value="ECO:0007669"/>
    <property type="project" value="TreeGrafter"/>
</dbReference>
<comment type="catalytic activity">
    <reaction evidence="9">
        <text>pyruvate(out) + H(+)(out) = pyruvate(in) + H(+)(in)</text>
        <dbReference type="Rhea" id="RHEA:64720"/>
        <dbReference type="ChEBI" id="CHEBI:15361"/>
        <dbReference type="ChEBI" id="CHEBI:15378"/>
    </reaction>
</comment>
<evidence type="ECO:0000313" key="18">
    <source>
        <dbReference type="Proteomes" id="UP000078555"/>
    </source>
</evidence>
<proteinExistence type="inferred from homology"/>
<gene>
    <name evidence="15" type="ORF">POVWA1_022090</name>
    <name evidence="16" type="ORF">POVWA2_021910</name>
</gene>
<evidence type="ECO:0000256" key="9">
    <source>
        <dbReference type="ARBA" id="ARBA00047693"/>
    </source>
</evidence>
<dbReference type="PANTHER" id="PTHR30520:SF6">
    <property type="entry name" value="FORMATE_NITRATE FAMILY TRANSPORTER (EUROFUNG)"/>
    <property type="match status" value="1"/>
</dbReference>
<feature type="transmembrane region" description="Helical" evidence="14">
    <location>
        <begin position="270"/>
        <end position="289"/>
    </location>
</feature>
<protein>
    <recommendedName>
        <fullName evidence="13">Formate-nitrite transporter</fullName>
    </recommendedName>
</protein>
<evidence type="ECO:0000256" key="4">
    <source>
        <dbReference type="ARBA" id="ARBA00022448"/>
    </source>
</evidence>
<evidence type="ECO:0000256" key="7">
    <source>
        <dbReference type="ARBA" id="ARBA00023136"/>
    </source>
</evidence>
<evidence type="ECO:0000256" key="12">
    <source>
        <dbReference type="ARBA" id="ARBA00049660"/>
    </source>
</evidence>
<evidence type="ECO:0000256" key="14">
    <source>
        <dbReference type="SAM" id="Phobius"/>
    </source>
</evidence>
<keyword evidence="5 14" id="KW-0812">Transmembrane</keyword>
<keyword evidence="18" id="KW-1185">Reference proteome</keyword>
<evidence type="ECO:0000256" key="6">
    <source>
        <dbReference type="ARBA" id="ARBA00022989"/>
    </source>
</evidence>
<evidence type="ECO:0000256" key="10">
    <source>
        <dbReference type="ARBA" id="ARBA00049016"/>
    </source>
</evidence>
<feature type="transmembrane region" description="Helical" evidence="14">
    <location>
        <begin position="43"/>
        <end position="68"/>
    </location>
</feature>
<dbReference type="GO" id="GO:0005774">
    <property type="term" value="C:vacuolar membrane"/>
    <property type="evidence" value="ECO:0007669"/>
    <property type="project" value="UniProtKB-SubCell"/>
</dbReference>
<keyword evidence="7 14" id="KW-0472">Membrane</keyword>
<dbReference type="AlphaFoldDB" id="A0A1A8YRX5"/>
<organism evidence="15 18">
    <name type="scientific">Plasmodium ovale wallikeri</name>
    <dbReference type="NCBI Taxonomy" id="864142"/>
    <lineage>
        <taxon>Eukaryota</taxon>
        <taxon>Sar</taxon>
        <taxon>Alveolata</taxon>
        <taxon>Apicomplexa</taxon>
        <taxon>Aconoidasida</taxon>
        <taxon>Haemosporida</taxon>
        <taxon>Plasmodiidae</taxon>
        <taxon>Plasmodium</taxon>
        <taxon>Plasmodium (Plasmodium)</taxon>
    </lineage>
</organism>